<dbReference type="Gene3D" id="1.20.5.1300">
    <property type="match status" value="1"/>
</dbReference>
<dbReference type="PROSITE" id="PS00611">
    <property type="entry name" value="HISOL_DEHYDROGENASE"/>
    <property type="match status" value="1"/>
</dbReference>
<feature type="binding site" evidence="5">
    <location>
        <position position="415"/>
    </location>
    <ligand>
        <name>substrate</name>
    </ligand>
</feature>
<evidence type="ECO:0000256" key="6">
    <source>
        <dbReference type="PIRNR" id="PIRNR000099"/>
    </source>
</evidence>
<proteinExistence type="inferred from homology"/>
<dbReference type="PANTHER" id="PTHR21256:SF2">
    <property type="entry name" value="HISTIDINE BIOSYNTHESIS TRIFUNCTIONAL PROTEIN"/>
    <property type="match status" value="1"/>
</dbReference>
<comment type="cofactor">
    <cofactor evidence="5">
        <name>Zn(2+)</name>
        <dbReference type="ChEBI" id="CHEBI:29105"/>
    </cofactor>
    <text evidence="5">Binds 1 zinc ion per subunit.</text>
</comment>
<dbReference type="PRINTS" id="PR00083">
    <property type="entry name" value="HOLDHDRGNASE"/>
</dbReference>
<dbReference type="PANTHER" id="PTHR21256">
    <property type="entry name" value="HISTIDINOL DEHYDROGENASE HDH"/>
    <property type="match status" value="1"/>
</dbReference>
<gene>
    <name evidence="5 8" type="primary">hisD</name>
    <name evidence="8" type="ORF">V3I05_10515</name>
</gene>
<comment type="function">
    <text evidence="5">Catalyzes the sequential NAD-dependent oxidations of L-histidinol to L-histidinaldehyde and then to L-histidine.</text>
</comment>
<evidence type="ECO:0000256" key="3">
    <source>
        <dbReference type="ARBA" id="ARBA00022833"/>
    </source>
</evidence>
<accession>A0ABZ3F4M6</accession>
<feature type="binding site" evidence="5">
    <location>
        <position position="328"/>
    </location>
    <ligand>
        <name>substrate</name>
    </ligand>
</feature>
<dbReference type="InterPro" id="IPR022695">
    <property type="entry name" value="Histidinol_DH_monofunct"/>
</dbReference>
<dbReference type="InterPro" id="IPR001692">
    <property type="entry name" value="Histidinol_DH_CS"/>
</dbReference>
<dbReference type="GO" id="GO:0004399">
    <property type="term" value="F:histidinol dehydrogenase activity"/>
    <property type="evidence" value="ECO:0007669"/>
    <property type="project" value="UniProtKB-EC"/>
</dbReference>
<keyword evidence="5" id="KW-0520">NAD</keyword>
<dbReference type="EMBL" id="CP145316">
    <property type="protein sequence ID" value="XAM18098.1"/>
    <property type="molecule type" value="Genomic_DNA"/>
</dbReference>
<dbReference type="InterPro" id="IPR012131">
    <property type="entry name" value="Hstdl_DH"/>
</dbReference>
<dbReference type="CDD" id="cd06572">
    <property type="entry name" value="Histidinol_dh"/>
    <property type="match status" value="1"/>
</dbReference>
<sequence>MKILDVRSKDFETSFKALLARGKMDIKEVSSVVESLLDEIKQNGLEAIKAHIARFDKWEAHTLQDIAITPQECLKAYNELSAELKSAIHLAYDRIYAFHQKQKTQSWIDCEDNGSILGVKVTPIERAGLYIPGGKAAYPSSLLMNAIPAIVAGVKEIVVCSPTPHNSPNPLLLAALHLCGITEIYKVGGASAIGFMAYGCKEIPKVDVISGPGNIFVACAKKLVFGEVNIDMIAGPSEIAIIADKGANPTYVAYDLLSQAEHDEMASAILVSDDMRLIESVRSHIQAFLPTMPRNAIAQKSIENRAVMIHTRNLQESIDIVNTLAPEHLEILTATPFEALPYIKHAGAIFLGEYASEPIGDYLAGPNHTLPTGGSARFFSPLSVENFVKKSSIIAFSAKALKEMGESCARLAQCESLDTHAQAVLARLDSIKSQKE</sequence>
<feature type="binding site" evidence="5">
    <location>
        <position position="259"/>
    </location>
    <ligand>
        <name>substrate</name>
    </ligand>
</feature>
<feature type="binding site" evidence="5">
    <location>
        <position position="259"/>
    </location>
    <ligand>
        <name>Zn(2+)</name>
        <dbReference type="ChEBI" id="CHEBI:29105"/>
    </ligand>
</feature>
<feature type="binding site" evidence="5">
    <location>
        <position position="361"/>
    </location>
    <ligand>
        <name>Zn(2+)</name>
        <dbReference type="ChEBI" id="CHEBI:29105"/>
    </ligand>
</feature>
<dbReference type="RefSeq" id="WP_343353587.1">
    <property type="nucleotide sequence ID" value="NZ_CP145316.1"/>
</dbReference>
<comment type="catalytic activity">
    <reaction evidence="5">
        <text>L-histidinol + 2 NAD(+) + H2O = L-histidine + 2 NADH + 3 H(+)</text>
        <dbReference type="Rhea" id="RHEA:20641"/>
        <dbReference type="ChEBI" id="CHEBI:15377"/>
        <dbReference type="ChEBI" id="CHEBI:15378"/>
        <dbReference type="ChEBI" id="CHEBI:57540"/>
        <dbReference type="ChEBI" id="CHEBI:57595"/>
        <dbReference type="ChEBI" id="CHEBI:57699"/>
        <dbReference type="ChEBI" id="CHEBI:57945"/>
        <dbReference type="EC" id="1.1.1.23"/>
    </reaction>
</comment>
<comment type="similarity">
    <text evidence="1 5 6 7">Belongs to the histidinol dehydrogenase family.</text>
</comment>
<evidence type="ECO:0000256" key="5">
    <source>
        <dbReference type="HAMAP-Rule" id="MF_01024"/>
    </source>
</evidence>
<feature type="active site" description="Proton acceptor" evidence="5">
    <location>
        <position position="328"/>
    </location>
</feature>
<keyword evidence="4 5" id="KW-0560">Oxidoreductase</keyword>
<feature type="binding site" evidence="5">
    <location>
        <position position="420"/>
    </location>
    <ligand>
        <name>substrate</name>
    </ligand>
</feature>
<feature type="binding site" evidence="5">
    <location>
        <position position="420"/>
    </location>
    <ligand>
        <name>Zn(2+)</name>
        <dbReference type="ChEBI" id="CHEBI:29105"/>
    </ligand>
</feature>
<comment type="caution">
    <text evidence="5">Lacks conserved residue(s) required for the propagation of feature annotation.</text>
</comment>
<keyword evidence="9" id="KW-1185">Reference proteome</keyword>
<dbReference type="EC" id="1.1.1.23" evidence="5"/>
<dbReference type="SUPFAM" id="SSF53720">
    <property type="entry name" value="ALDH-like"/>
    <property type="match status" value="1"/>
</dbReference>
<feature type="binding site" evidence="5">
    <location>
        <position position="262"/>
    </location>
    <ligand>
        <name>substrate</name>
    </ligand>
</feature>
<dbReference type="InterPro" id="IPR016161">
    <property type="entry name" value="Ald_DH/histidinol_DH"/>
</dbReference>
<comment type="pathway">
    <text evidence="5">Amino-acid biosynthesis; L-histidine biosynthesis; L-histidine from 5-phospho-alpha-D-ribose 1-diphosphate: step 9/9.</text>
</comment>
<evidence type="ECO:0000256" key="1">
    <source>
        <dbReference type="ARBA" id="ARBA00010178"/>
    </source>
</evidence>
<feature type="binding site" evidence="5">
    <location>
        <position position="262"/>
    </location>
    <ligand>
        <name>Zn(2+)</name>
        <dbReference type="ChEBI" id="CHEBI:29105"/>
    </ligand>
</feature>
<feature type="binding site" evidence="5">
    <location>
        <position position="361"/>
    </location>
    <ligand>
        <name>substrate</name>
    </ligand>
</feature>
<keyword evidence="5" id="KW-0028">Amino-acid biosynthesis</keyword>
<dbReference type="Pfam" id="PF00815">
    <property type="entry name" value="Histidinol_dh"/>
    <property type="match status" value="1"/>
</dbReference>
<dbReference type="NCBIfam" id="TIGR00069">
    <property type="entry name" value="hisD"/>
    <property type="match status" value="1"/>
</dbReference>
<feature type="binding site" evidence="5">
    <location>
        <position position="237"/>
    </location>
    <ligand>
        <name>substrate</name>
    </ligand>
</feature>
<evidence type="ECO:0000313" key="8">
    <source>
        <dbReference type="EMBL" id="XAM18098.1"/>
    </source>
</evidence>
<dbReference type="HAMAP" id="MF_01024">
    <property type="entry name" value="HisD"/>
    <property type="match status" value="1"/>
</dbReference>
<organism evidence="8 9">
    <name type="scientific">Helicobacter mastomyrinus</name>
    <dbReference type="NCBI Taxonomy" id="287948"/>
    <lineage>
        <taxon>Bacteria</taxon>
        <taxon>Pseudomonadati</taxon>
        <taxon>Campylobacterota</taxon>
        <taxon>Epsilonproteobacteria</taxon>
        <taxon>Campylobacterales</taxon>
        <taxon>Helicobacteraceae</taxon>
        <taxon>Helicobacter</taxon>
    </lineage>
</organism>
<evidence type="ECO:0000256" key="4">
    <source>
        <dbReference type="ARBA" id="ARBA00023002"/>
    </source>
</evidence>
<evidence type="ECO:0000313" key="9">
    <source>
        <dbReference type="Proteomes" id="UP001434737"/>
    </source>
</evidence>
<name>A0ABZ3F4M6_9HELI</name>
<feature type="active site" description="Proton acceptor" evidence="5">
    <location>
        <position position="327"/>
    </location>
</feature>
<dbReference type="Gene3D" id="3.40.50.1980">
    <property type="entry name" value="Nitrogenase molybdenum iron protein domain"/>
    <property type="match status" value="2"/>
</dbReference>
<dbReference type="PIRSF" id="PIRSF000099">
    <property type="entry name" value="Histidinol_dh"/>
    <property type="match status" value="1"/>
</dbReference>
<keyword evidence="5" id="KW-0368">Histidine biosynthesis</keyword>
<keyword evidence="3 5" id="KW-0862">Zinc</keyword>
<dbReference type="Proteomes" id="UP001434737">
    <property type="component" value="Chromosome"/>
</dbReference>
<evidence type="ECO:0000256" key="7">
    <source>
        <dbReference type="RuleBase" id="RU004175"/>
    </source>
</evidence>
<evidence type="ECO:0000256" key="2">
    <source>
        <dbReference type="ARBA" id="ARBA00022723"/>
    </source>
</evidence>
<keyword evidence="2 5" id="KW-0479">Metal-binding</keyword>
<reference evidence="8 9" key="1">
    <citation type="submission" date="2024-02" db="EMBL/GenBank/DDBJ databases">
        <title>Genome and pathogenicity analysis of Helicobacter mastomyrinus isolated from mice.</title>
        <authorList>
            <person name="Zhu L."/>
        </authorList>
    </citation>
    <scope>NUCLEOTIDE SEQUENCE [LARGE SCALE GENOMIC DNA]</scope>
    <source>
        <strain evidence="8 9">Hm-17</strain>
    </source>
</reference>
<protein>
    <recommendedName>
        <fullName evidence="5">Histidinol dehydrogenase</fullName>
        <shortName evidence="5">HDH</shortName>
        <ecNumber evidence="5">1.1.1.23</ecNumber>
    </recommendedName>
</protein>